<dbReference type="CDD" id="cd08892">
    <property type="entry name" value="SRPBCC_Aha1"/>
    <property type="match status" value="1"/>
</dbReference>
<proteinExistence type="inferred from homology"/>
<sequence>EGAPSRGAAASRGAAGGSLLPSRRGVWEEGRRGLAFLLLLLRRGARNGGGEVSGTFWLGRRRAEAVGLPAEAGAAAALGGGGGGGGGGRAGPGRGAAPWPSGGRGTRAGSWRSARTPPTSTTGTGEGRRAARPLARRARGLPEAAAAAAAAGGGERGCLGVGGGGTGRPALNGPGCRPRTERDATSWSKDKLKEVLVGLVVEGEAGRCEISDLKHVEGEASCNSRKGKLIFFYEWNLRLGWRGTVKESGEKHKGSVEIPNLSEENEVDDTEINVSKKKGEGDVLKDLMRTEGTTKVREALKDYLKALKTEFTLGMILPTKATVGQELATERKLSGNTMQDSVSPQSLDIVGVKIPTVKILMREIFNSPAAELYSIFTTKELVQKFSKCSAVIEAEKGGKLQMFDGCVSGEYTELVPSQRIVLKWRCQSWPDEHYATVALNFKDMAAQTELQLECKGVPVSNEDSTRQCWKKQYFEEIHILLQQSKDTME</sequence>
<dbReference type="Ensembl" id="ENSANIT00000005180.1">
    <property type="protein sequence ID" value="ENSANIP00000005012.1"/>
    <property type="gene ID" value="ENSANIG00000003414.1"/>
</dbReference>
<feature type="region of interest" description="Disordered" evidence="2">
    <location>
        <begin position="82"/>
        <end position="133"/>
    </location>
</feature>
<dbReference type="GO" id="GO:0005829">
    <property type="term" value="C:cytosol"/>
    <property type="evidence" value="ECO:0007669"/>
    <property type="project" value="TreeGrafter"/>
</dbReference>
<dbReference type="Proteomes" id="UP000694541">
    <property type="component" value="Unplaced"/>
</dbReference>
<dbReference type="InterPro" id="IPR013538">
    <property type="entry name" value="ASHA1/2-like_C"/>
</dbReference>
<protein>
    <recommendedName>
        <fullName evidence="3">Activator of Hsp90 ATPase AHSA1-like N-terminal domain-containing protein</fullName>
    </recommendedName>
</protein>
<dbReference type="GO" id="GO:0051087">
    <property type="term" value="F:protein-folding chaperone binding"/>
    <property type="evidence" value="ECO:0007669"/>
    <property type="project" value="InterPro"/>
</dbReference>
<comment type="similarity">
    <text evidence="1">Belongs to the AHA1 family.</text>
</comment>
<evidence type="ECO:0000313" key="4">
    <source>
        <dbReference type="Ensembl" id="ENSANIP00000005012.1"/>
    </source>
</evidence>
<dbReference type="GO" id="GO:0001671">
    <property type="term" value="F:ATPase activator activity"/>
    <property type="evidence" value="ECO:0007669"/>
    <property type="project" value="InterPro"/>
</dbReference>
<dbReference type="Pfam" id="PF08327">
    <property type="entry name" value="AHSA1"/>
    <property type="match status" value="1"/>
</dbReference>
<name>A0A8B9MB98_9AVES</name>
<dbReference type="Gene3D" id="3.15.10.20">
    <property type="entry name" value="Activator of Hsp90 ATPase Aha1, N-terminal domain"/>
    <property type="match status" value="1"/>
</dbReference>
<dbReference type="Pfam" id="PF09229">
    <property type="entry name" value="Aha1_N"/>
    <property type="match status" value="1"/>
</dbReference>
<dbReference type="InterPro" id="IPR036338">
    <property type="entry name" value="Aha1"/>
</dbReference>
<dbReference type="SMART" id="SM01000">
    <property type="entry name" value="Aha1_N"/>
    <property type="match status" value="1"/>
</dbReference>
<dbReference type="SUPFAM" id="SSF103111">
    <property type="entry name" value="Activator of Hsp90 ATPase, Aha1"/>
    <property type="match status" value="1"/>
</dbReference>
<evidence type="ECO:0000256" key="1">
    <source>
        <dbReference type="ARBA" id="ARBA00006817"/>
    </source>
</evidence>
<dbReference type="InterPro" id="IPR015310">
    <property type="entry name" value="AHSA1-like_N"/>
</dbReference>
<keyword evidence="5" id="KW-1185">Reference proteome</keyword>
<feature type="region of interest" description="Disordered" evidence="2">
    <location>
        <begin position="1"/>
        <end position="21"/>
    </location>
</feature>
<dbReference type="InterPro" id="IPR023393">
    <property type="entry name" value="START-like_dom_sf"/>
</dbReference>
<organism evidence="4 5">
    <name type="scientific">Accipiter nisus</name>
    <name type="common">Eurasian sparrowhawk</name>
    <dbReference type="NCBI Taxonomy" id="211598"/>
    <lineage>
        <taxon>Eukaryota</taxon>
        <taxon>Metazoa</taxon>
        <taxon>Chordata</taxon>
        <taxon>Craniata</taxon>
        <taxon>Vertebrata</taxon>
        <taxon>Euteleostomi</taxon>
        <taxon>Archelosauria</taxon>
        <taxon>Archosauria</taxon>
        <taxon>Dinosauria</taxon>
        <taxon>Saurischia</taxon>
        <taxon>Theropoda</taxon>
        <taxon>Coelurosauria</taxon>
        <taxon>Aves</taxon>
        <taxon>Neognathae</taxon>
        <taxon>Neoaves</taxon>
        <taxon>Telluraves</taxon>
        <taxon>Accipitrimorphae</taxon>
        <taxon>Accipitriformes</taxon>
        <taxon>Accipitridae</taxon>
        <taxon>Accipitrinae</taxon>
        <taxon>Accipiter</taxon>
    </lineage>
</organism>
<dbReference type="AlphaFoldDB" id="A0A8B9MB98"/>
<dbReference type="PANTHER" id="PTHR13009">
    <property type="entry name" value="HEAT SHOCK PROTEIN 90 HSP90 CO-CHAPERONE AHA-1"/>
    <property type="match status" value="1"/>
</dbReference>
<dbReference type="Gene3D" id="3.30.530.20">
    <property type="match status" value="1"/>
</dbReference>
<evidence type="ECO:0000313" key="5">
    <source>
        <dbReference type="Proteomes" id="UP000694541"/>
    </source>
</evidence>
<accession>A0A8B9MB98</accession>
<feature type="compositionally biased region" description="Low complexity" evidence="2">
    <location>
        <begin position="110"/>
        <end position="123"/>
    </location>
</feature>
<dbReference type="SUPFAM" id="SSF55961">
    <property type="entry name" value="Bet v1-like"/>
    <property type="match status" value="1"/>
</dbReference>
<dbReference type="PANTHER" id="PTHR13009:SF4">
    <property type="entry name" value="ACTIVATOR OF 90 KDA HEAT SHOCK PROTEIN ATPASE HOMOLOG 2-RELATED"/>
    <property type="match status" value="1"/>
</dbReference>
<dbReference type="GO" id="GO:0006457">
    <property type="term" value="P:protein folding"/>
    <property type="evidence" value="ECO:0007669"/>
    <property type="project" value="TreeGrafter"/>
</dbReference>
<feature type="domain" description="Activator of Hsp90 ATPase AHSA1-like N-terminal" evidence="3">
    <location>
        <begin position="181"/>
        <end position="315"/>
    </location>
</feature>
<evidence type="ECO:0000259" key="3">
    <source>
        <dbReference type="SMART" id="SM01000"/>
    </source>
</evidence>
<reference evidence="4" key="2">
    <citation type="submission" date="2025-09" db="UniProtKB">
        <authorList>
            <consortium name="Ensembl"/>
        </authorList>
    </citation>
    <scope>IDENTIFICATION</scope>
</reference>
<evidence type="ECO:0000256" key="2">
    <source>
        <dbReference type="SAM" id="MobiDB-lite"/>
    </source>
</evidence>
<reference evidence="4" key="1">
    <citation type="submission" date="2025-08" db="UniProtKB">
        <authorList>
            <consortium name="Ensembl"/>
        </authorList>
    </citation>
    <scope>IDENTIFICATION</scope>
</reference>
<feature type="compositionally biased region" description="Gly residues" evidence="2">
    <location>
        <begin position="82"/>
        <end position="94"/>
    </location>
</feature>